<dbReference type="InterPro" id="IPR002048">
    <property type="entry name" value="EF_hand_dom"/>
</dbReference>
<evidence type="ECO:0000259" key="2">
    <source>
        <dbReference type="PROSITE" id="PS50222"/>
    </source>
</evidence>
<accession>A0ABP1GG80</accession>
<dbReference type="PROSITE" id="PS00018">
    <property type="entry name" value="EF_HAND_1"/>
    <property type="match status" value="1"/>
</dbReference>
<dbReference type="CDD" id="cd00051">
    <property type="entry name" value="EFh"/>
    <property type="match status" value="1"/>
</dbReference>
<evidence type="ECO:0000313" key="4">
    <source>
        <dbReference type="Proteomes" id="UP001642409"/>
    </source>
</evidence>
<gene>
    <name evidence="3" type="ORF">HINF_LOCUS1057</name>
</gene>
<comment type="caution">
    <text evidence="3">The sequence shown here is derived from an EMBL/GenBank/DDBJ whole genome shotgun (WGS) entry which is preliminary data.</text>
</comment>
<sequence>MSDATTEQKQNFIKVFQSHDPGNTYLLPISMLDQLLAEANVQKVPGILELELPLIKNETELLSITQFVTLCQKLTNTETLYEIYQNFMQRFDTDTNFTLDTVELKQALNFVGENFTSTEINSMMSQIDFDKDGTMGFEDFRKAIGK</sequence>
<dbReference type="InterPro" id="IPR011992">
    <property type="entry name" value="EF-hand-dom_pair"/>
</dbReference>
<protein>
    <submittedName>
        <fullName evidence="3">EF-hand_domain pair-containing protein</fullName>
    </submittedName>
</protein>
<dbReference type="Proteomes" id="UP001642409">
    <property type="component" value="Unassembled WGS sequence"/>
</dbReference>
<evidence type="ECO:0000313" key="3">
    <source>
        <dbReference type="EMBL" id="CAL5971117.1"/>
    </source>
</evidence>
<dbReference type="PROSITE" id="PS50222">
    <property type="entry name" value="EF_HAND_2"/>
    <property type="match status" value="2"/>
</dbReference>
<organism evidence="3 4">
    <name type="scientific">Hexamita inflata</name>
    <dbReference type="NCBI Taxonomy" id="28002"/>
    <lineage>
        <taxon>Eukaryota</taxon>
        <taxon>Metamonada</taxon>
        <taxon>Diplomonadida</taxon>
        <taxon>Hexamitidae</taxon>
        <taxon>Hexamitinae</taxon>
        <taxon>Hexamita</taxon>
    </lineage>
</organism>
<keyword evidence="4" id="KW-1185">Reference proteome</keyword>
<evidence type="ECO:0000256" key="1">
    <source>
        <dbReference type="ARBA" id="ARBA00022837"/>
    </source>
</evidence>
<dbReference type="InterPro" id="IPR018247">
    <property type="entry name" value="EF_Hand_1_Ca_BS"/>
</dbReference>
<reference evidence="3 4" key="1">
    <citation type="submission" date="2024-07" db="EMBL/GenBank/DDBJ databases">
        <authorList>
            <person name="Akdeniz Z."/>
        </authorList>
    </citation>
    <scope>NUCLEOTIDE SEQUENCE [LARGE SCALE GENOMIC DNA]</scope>
</reference>
<name>A0ABP1GG80_9EUKA</name>
<proteinExistence type="predicted"/>
<dbReference type="Gene3D" id="1.10.238.10">
    <property type="entry name" value="EF-hand"/>
    <property type="match status" value="1"/>
</dbReference>
<dbReference type="Pfam" id="PF13499">
    <property type="entry name" value="EF-hand_7"/>
    <property type="match status" value="1"/>
</dbReference>
<feature type="domain" description="EF-hand" evidence="2">
    <location>
        <begin position="115"/>
        <end position="146"/>
    </location>
</feature>
<dbReference type="EMBL" id="CAXDID020000002">
    <property type="protein sequence ID" value="CAL5971117.1"/>
    <property type="molecule type" value="Genomic_DNA"/>
</dbReference>
<dbReference type="SUPFAM" id="SSF47473">
    <property type="entry name" value="EF-hand"/>
    <property type="match status" value="1"/>
</dbReference>
<feature type="domain" description="EF-hand" evidence="2">
    <location>
        <begin position="79"/>
        <end position="114"/>
    </location>
</feature>
<keyword evidence="1" id="KW-0106">Calcium</keyword>